<feature type="region of interest" description="Disordered" evidence="1">
    <location>
        <begin position="96"/>
        <end position="139"/>
    </location>
</feature>
<evidence type="ECO:0000313" key="2">
    <source>
        <dbReference type="EMBL" id="KNE93353.1"/>
    </source>
</evidence>
<reference evidence="3" key="1">
    <citation type="submission" date="2014-03" db="EMBL/GenBank/DDBJ databases">
        <title>The Genome Sequence of Puccinia striiformis f. sp. tritici PST-78.</title>
        <authorList>
            <consortium name="The Broad Institute Genome Sequencing Platform"/>
            <person name="Cuomo C."/>
            <person name="Hulbert S."/>
            <person name="Chen X."/>
            <person name="Walker B."/>
            <person name="Young S.K."/>
            <person name="Zeng Q."/>
            <person name="Gargeya S."/>
            <person name="Fitzgerald M."/>
            <person name="Haas B."/>
            <person name="Abouelleil A."/>
            <person name="Alvarado L."/>
            <person name="Arachchi H.M."/>
            <person name="Berlin A.M."/>
            <person name="Chapman S.B."/>
            <person name="Goldberg J."/>
            <person name="Griggs A."/>
            <person name="Gujja S."/>
            <person name="Hansen M."/>
            <person name="Howarth C."/>
            <person name="Imamovic A."/>
            <person name="Larimer J."/>
            <person name="McCowan C."/>
            <person name="Montmayeur A."/>
            <person name="Murphy C."/>
            <person name="Neiman D."/>
            <person name="Pearson M."/>
            <person name="Priest M."/>
            <person name="Roberts A."/>
            <person name="Saif S."/>
            <person name="Shea T."/>
            <person name="Sisk P."/>
            <person name="Sykes S."/>
            <person name="Wortman J."/>
            <person name="Nusbaum C."/>
            <person name="Birren B."/>
        </authorList>
    </citation>
    <scope>NUCLEOTIDE SEQUENCE [LARGE SCALE GENOMIC DNA]</scope>
    <source>
        <strain evidence="3">race PST-78</strain>
    </source>
</reference>
<keyword evidence="3" id="KW-1185">Reference proteome</keyword>
<feature type="compositionally biased region" description="Polar residues" evidence="1">
    <location>
        <begin position="96"/>
        <end position="111"/>
    </location>
</feature>
<protein>
    <submittedName>
        <fullName evidence="2">Uncharacterized protein</fullName>
    </submittedName>
</protein>
<dbReference type="Proteomes" id="UP000054564">
    <property type="component" value="Unassembled WGS sequence"/>
</dbReference>
<accession>A0A0L0V234</accession>
<dbReference type="OrthoDB" id="2507196at2759"/>
<evidence type="ECO:0000313" key="3">
    <source>
        <dbReference type="Proteomes" id="UP000054564"/>
    </source>
</evidence>
<name>A0A0L0V234_9BASI</name>
<feature type="compositionally biased region" description="Polar residues" evidence="1">
    <location>
        <begin position="1"/>
        <end position="37"/>
    </location>
</feature>
<feature type="region of interest" description="Disordered" evidence="1">
    <location>
        <begin position="1"/>
        <end position="69"/>
    </location>
</feature>
<organism evidence="2 3">
    <name type="scientific">Puccinia striiformis f. sp. tritici PST-78</name>
    <dbReference type="NCBI Taxonomy" id="1165861"/>
    <lineage>
        <taxon>Eukaryota</taxon>
        <taxon>Fungi</taxon>
        <taxon>Dikarya</taxon>
        <taxon>Basidiomycota</taxon>
        <taxon>Pucciniomycotina</taxon>
        <taxon>Pucciniomycetes</taxon>
        <taxon>Pucciniales</taxon>
        <taxon>Pucciniaceae</taxon>
        <taxon>Puccinia</taxon>
    </lineage>
</organism>
<proteinExistence type="predicted"/>
<dbReference type="AlphaFoldDB" id="A0A0L0V234"/>
<dbReference type="EMBL" id="AJIL01000139">
    <property type="protein sequence ID" value="KNE93353.1"/>
    <property type="molecule type" value="Genomic_DNA"/>
</dbReference>
<sequence length="139" mass="15334">MGTPRSISPDSLQSSMSCVSGQSMGSTRSGQSTSVTIHPTLFIRDSRRKNHRNAPTRLQLTESDFGFRSPTSLSTKIKRLLSSSALLPKAIFNRHPQSQASVDQSSLSYRPSSPLAGLRHNHHHRKPIDDLFVDPPTTK</sequence>
<gene>
    <name evidence="2" type="ORF">PSTG_13295</name>
</gene>
<comment type="caution">
    <text evidence="2">The sequence shown here is derived from an EMBL/GenBank/DDBJ whole genome shotgun (WGS) entry which is preliminary data.</text>
</comment>
<evidence type="ECO:0000256" key="1">
    <source>
        <dbReference type="SAM" id="MobiDB-lite"/>
    </source>
</evidence>